<keyword evidence="1" id="KW-0472">Membrane</keyword>
<name>A0A9I9DK60_CUCME</name>
<protein>
    <submittedName>
        <fullName evidence="2">Uncharacterized protein</fullName>
    </submittedName>
</protein>
<proteinExistence type="predicted"/>
<keyword evidence="1" id="KW-1133">Transmembrane helix</keyword>
<keyword evidence="1" id="KW-0812">Transmembrane</keyword>
<dbReference type="Gramene" id="MELO3C019752.2.1">
    <property type="protein sequence ID" value="MELO3C019752.2.1"/>
    <property type="gene ID" value="MELO3C019752.2"/>
</dbReference>
<evidence type="ECO:0000313" key="2">
    <source>
        <dbReference type="EnsemblPlants" id="MELO3C019752.2.1"/>
    </source>
</evidence>
<feature type="transmembrane region" description="Helical" evidence="1">
    <location>
        <begin position="37"/>
        <end position="59"/>
    </location>
</feature>
<organism evidence="2">
    <name type="scientific">Cucumis melo</name>
    <name type="common">Muskmelon</name>
    <dbReference type="NCBI Taxonomy" id="3656"/>
    <lineage>
        <taxon>Eukaryota</taxon>
        <taxon>Viridiplantae</taxon>
        <taxon>Streptophyta</taxon>
        <taxon>Embryophyta</taxon>
        <taxon>Tracheophyta</taxon>
        <taxon>Spermatophyta</taxon>
        <taxon>Magnoliopsida</taxon>
        <taxon>eudicotyledons</taxon>
        <taxon>Gunneridae</taxon>
        <taxon>Pentapetalae</taxon>
        <taxon>rosids</taxon>
        <taxon>fabids</taxon>
        <taxon>Cucurbitales</taxon>
        <taxon>Cucurbitaceae</taxon>
        <taxon>Benincaseae</taxon>
        <taxon>Cucumis</taxon>
    </lineage>
</organism>
<feature type="transmembrane region" description="Helical" evidence="1">
    <location>
        <begin position="6"/>
        <end position="25"/>
    </location>
</feature>
<sequence length="78" mass="8950">MWVVPLTVLSSLQIIFGLLPLHLIKMQRLRLCHLLRLFIKIWVTIIFLHLLQSIMGFALSQKGNGSSLLRSIVTRLLS</sequence>
<accession>A0A9I9DK60</accession>
<reference evidence="2" key="1">
    <citation type="submission" date="2023-03" db="UniProtKB">
        <authorList>
            <consortium name="EnsemblPlants"/>
        </authorList>
    </citation>
    <scope>IDENTIFICATION</scope>
</reference>
<dbReference type="EnsemblPlants" id="MELO3C019752.2.1">
    <property type="protein sequence ID" value="MELO3C019752.2.1"/>
    <property type="gene ID" value="MELO3C019752.2"/>
</dbReference>
<evidence type="ECO:0000256" key="1">
    <source>
        <dbReference type="SAM" id="Phobius"/>
    </source>
</evidence>
<dbReference type="AlphaFoldDB" id="A0A9I9DK60"/>